<reference evidence="2" key="1">
    <citation type="journal article" date="2021" name="Proc. Natl. Acad. Sci. U.S.A.">
        <title>A Catalog of Tens of Thousands of Viruses from Human Metagenomes Reveals Hidden Associations with Chronic Diseases.</title>
        <authorList>
            <person name="Tisza M.J."/>
            <person name="Buck C.B."/>
        </authorList>
    </citation>
    <scope>NUCLEOTIDE SEQUENCE</scope>
    <source>
        <strain evidence="2">CtiX384</strain>
    </source>
</reference>
<evidence type="ECO:0000256" key="1">
    <source>
        <dbReference type="SAM" id="MobiDB-lite"/>
    </source>
</evidence>
<protein>
    <submittedName>
        <fullName evidence="2">Uncharacterized protein</fullName>
    </submittedName>
</protein>
<organism evidence="2">
    <name type="scientific">Myoviridae sp. ctiX384</name>
    <dbReference type="NCBI Taxonomy" id="2827702"/>
    <lineage>
        <taxon>Viruses</taxon>
        <taxon>Duplodnaviria</taxon>
        <taxon>Heunggongvirae</taxon>
        <taxon>Uroviricota</taxon>
        <taxon>Caudoviricetes</taxon>
    </lineage>
</organism>
<proteinExistence type="predicted"/>
<sequence length="107" mass="12315">MVSMRYNGHFQYLTQSTSTENEFGELVETTSSWSDPTPCHIKTNSDNRKGKYEDGEFRQASFTILAEQIDNLSFNRVRLERQGEDLGEFGVMNAENLESQNRTQILV</sequence>
<evidence type="ECO:0000313" key="2">
    <source>
        <dbReference type="EMBL" id="DAF60543.1"/>
    </source>
</evidence>
<name>A0A8S5TC30_9CAUD</name>
<feature type="region of interest" description="Disordered" evidence="1">
    <location>
        <begin position="28"/>
        <end position="52"/>
    </location>
</feature>
<feature type="compositionally biased region" description="Basic and acidic residues" evidence="1">
    <location>
        <begin position="43"/>
        <end position="52"/>
    </location>
</feature>
<dbReference type="EMBL" id="BK032790">
    <property type="protein sequence ID" value="DAF60543.1"/>
    <property type="molecule type" value="Genomic_DNA"/>
</dbReference>
<accession>A0A8S5TC30</accession>